<dbReference type="Pfam" id="PF00899">
    <property type="entry name" value="ThiF"/>
    <property type="match status" value="1"/>
</dbReference>
<feature type="binding site" evidence="13">
    <location>
        <position position="215"/>
    </location>
    <ligand>
        <name>Zn(2+)</name>
        <dbReference type="ChEBI" id="CHEBI:29105"/>
    </ligand>
</feature>
<reference evidence="17" key="1">
    <citation type="submission" date="2016-05" db="EMBL/GenBank/DDBJ databases">
        <title>Comparative genomics of biotechnologically important yeasts.</title>
        <authorList>
            <consortium name="DOE Joint Genome Institute"/>
            <person name="Riley R."/>
            <person name="Haridas S."/>
            <person name="Wolfe K.H."/>
            <person name="Lopes M.R."/>
            <person name="Hittinger C.T."/>
            <person name="Goker M."/>
            <person name="Salamov A."/>
            <person name="Wisecaver J."/>
            <person name="Long T.M."/>
            <person name="Aerts A.L."/>
            <person name="Barry K."/>
            <person name="Choi C."/>
            <person name="Clum A."/>
            <person name="Coughlan A.Y."/>
            <person name="Deshpande S."/>
            <person name="Douglass A.P."/>
            <person name="Hanson S.J."/>
            <person name="Klenk H.-P."/>
            <person name="Labutti K."/>
            <person name="Lapidus A."/>
            <person name="Lindquist E."/>
            <person name="Lipzen A."/>
            <person name="Meier-Kolthoff J.P."/>
            <person name="Ohm R.A."/>
            <person name="Otillar R.P."/>
            <person name="Pangilinan J."/>
            <person name="Peng Y."/>
            <person name="Rokas A."/>
            <person name="Rosa C.A."/>
            <person name="Scheuner C."/>
            <person name="Sibirny A.A."/>
            <person name="Slot J.C."/>
            <person name="Stielow J.B."/>
            <person name="Sun H."/>
            <person name="Kurtzman C.P."/>
            <person name="Blackwell M."/>
            <person name="Grigoriev I.V."/>
            <person name="Jeffries T.W."/>
        </authorList>
    </citation>
    <scope>NUCLEOTIDE SEQUENCE [LARGE SCALE GENOMIC DNA]</scope>
    <source>
        <strain evidence="17">NRRL Y-17324</strain>
    </source>
</reference>
<feature type="domain" description="Rhodanese" evidence="15">
    <location>
        <begin position="340"/>
        <end position="438"/>
    </location>
</feature>
<dbReference type="InterPro" id="IPR036873">
    <property type="entry name" value="Rhodanese-like_dom_sf"/>
</dbReference>
<dbReference type="CDD" id="cd00757">
    <property type="entry name" value="ThiF_MoeB_HesA_family"/>
    <property type="match status" value="1"/>
</dbReference>
<feature type="active site" description="Glycyl thioester intermediate; for adenylyltransferase activity" evidence="13">
    <location>
        <position position="229"/>
    </location>
</feature>
<evidence type="ECO:0000256" key="11">
    <source>
        <dbReference type="ARBA" id="ARBA00023268"/>
    </source>
</evidence>
<gene>
    <name evidence="13" type="primary">UBA4</name>
    <name evidence="16" type="ORF">CANTADRAFT_25292</name>
</gene>
<dbReference type="InterPro" id="IPR000594">
    <property type="entry name" value="ThiF_NAD_FAD-bd"/>
</dbReference>
<dbReference type="GO" id="GO:0004792">
    <property type="term" value="F:thiosulfate-cyanide sulfurtransferase activity"/>
    <property type="evidence" value="ECO:0007669"/>
    <property type="project" value="EnsemblFungi"/>
</dbReference>
<dbReference type="GO" id="GO:2000220">
    <property type="term" value="P:regulation of pseudohyphal growth"/>
    <property type="evidence" value="ECO:0007669"/>
    <property type="project" value="EnsemblFungi"/>
</dbReference>
<evidence type="ECO:0000256" key="9">
    <source>
        <dbReference type="ARBA" id="ARBA00022833"/>
    </source>
</evidence>
<dbReference type="SUPFAM" id="SSF69572">
    <property type="entry name" value="Activating enzymes of the ubiquitin-like proteins"/>
    <property type="match status" value="1"/>
</dbReference>
<keyword evidence="6 13" id="KW-0479">Metal-binding</keyword>
<dbReference type="SMART" id="SM00450">
    <property type="entry name" value="RHOD"/>
    <property type="match status" value="1"/>
</dbReference>
<feature type="binding site" evidence="13">
    <location>
        <begin position="170"/>
        <end position="171"/>
    </location>
    <ligand>
        <name>ATP</name>
        <dbReference type="ChEBI" id="CHEBI:30616"/>
    </ligand>
</feature>
<comment type="similarity">
    <text evidence="13">In the N-terminal section; belongs to the HesA/MoeB/ThiF family. UBA4 subfamily.</text>
</comment>
<evidence type="ECO:0000256" key="4">
    <source>
        <dbReference type="ARBA" id="ARBA00022694"/>
    </source>
</evidence>
<evidence type="ECO:0000256" key="13">
    <source>
        <dbReference type="HAMAP-Rule" id="MF_03049"/>
    </source>
</evidence>
<keyword evidence="17" id="KW-1185">Reference proteome</keyword>
<dbReference type="GO" id="GO:0005829">
    <property type="term" value="C:cytosol"/>
    <property type="evidence" value="ECO:0007669"/>
    <property type="project" value="UniProtKB-SubCell"/>
</dbReference>
<dbReference type="RefSeq" id="XP_020066117.1">
    <property type="nucleotide sequence ID" value="XM_020207374.1"/>
</dbReference>
<dbReference type="GO" id="GO:0002143">
    <property type="term" value="P:tRNA wobble position uridine thiolation"/>
    <property type="evidence" value="ECO:0007669"/>
    <property type="project" value="EnsemblFungi"/>
</dbReference>
<evidence type="ECO:0000256" key="12">
    <source>
        <dbReference type="ARBA" id="ARBA00075323"/>
    </source>
</evidence>
<dbReference type="HAMAP" id="MF_03049">
    <property type="entry name" value="MOCS3_Uba4"/>
    <property type="match status" value="1"/>
</dbReference>
<feature type="binding site" evidence="13">
    <location>
        <position position="212"/>
    </location>
    <ligand>
        <name>Zn(2+)</name>
        <dbReference type="ChEBI" id="CHEBI:29105"/>
    </ligand>
</feature>
<comment type="pathway">
    <text evidence="13">tRNA modification; 5-methoxycarbonylmethyl-2-thiouridine-tRNA biosynthesis.</text>
</comment>
<name>A0A1E4SNC0_9ASCO</name>
<dbReference type="Gene3D" id="3.40.50.720">
    <property type="entry name" value="NAD(P)-binding Rossmann-like Domain"/>
    <property type="match status" value="1"/>
</dbReference>
<dbReference type="OrthoDB" id="10261062at2759"/>
<evidence type="ECO:0000256" key="3">
    <source>
        <dbReference type="ARBA" id="ARBA00022679"/>
    </source>
</evidence>
<keyword evidence="9 13" id="KW-0862">Zinc</keyword>
<feature type="binding site" evidence="13">
    <location>
        <position position="126"/>
    </location>
    <ligand>
        <name>ATP</name>
        <dbReference type="ChEBI" id="CHEBI:30616"/>
    </ligand>
</feature>
<feature type="active site" description="Cysteine persulfide intermediate; for sulfurtransferase activity" evidence="13">
    <location>
        <position position="397"/>
    </location>
</feature>
<comment type="subcellular location">
    <subcellularLocation>
        <location evidence="1">Cytoplasm</location>
        <location evidence="1">Cytosol</location>
    </subcellularLocation>
</comment>
<feature type="binding site" evidence="13">
    <location>
        <position position="293"/>
    </location>
    <ligand>
        <name>Zn(2+)</name>
        <dbReference type="ChEBI" id="CHEBI:29105"/>
    </ligand>
</feature>
<keyword evidence="10 13" id="KW-0067">ATP-binding</keyword>
<dbReference type="GO" id="GO:0032447">
    <property type="term" value="P:protein urmylation"/>
    <property type="evidence" value="ECO:0007669"/>
    <property type="project" value="EnsemblFungi"/>
</dbReference>
<sequence>MDPSNEQLLARIKELEQENEQLKAQATLQSKSTSSFPKIDDNFSLDEYKRYGRQMIVPDFGSLPSQIKLKNSSILVVGAGGLGCPALLYLSAAGIGKIGIIDDDLVDTSNLHRQVLHTTETVGIHKCESARRYINKLNPHVVVETYQFRLQNDNAFDIVSKYDLVLDCTDTPATRYLINDVSVLCGKTIVSGSGLKTEGQLSILNFNNKGPCYRCFYPKPPSPESVTSCSDGGVIGPVIGLLGITMAVETIKILTGYYTDETFKPFLSMYSAYPQQQLRVFKMRNRKPDCAVCGNLPQILKETILENQIDYAAFCGTVNSNVLNPDERIDVKKYSELLNKNNSQVLLDVRPKEQFGITKLANSINIQWDPIFKKAESIDEYLPQNFDKSKDSVYVVCRYGNDSQLATRKMIDELGFKNVKDLIGGLNKWSEVVDSTVPQY</sequence>
<comment type="cofactor">
    <cofactor evidence="13">
        <name>Zn(2+)</name>
        <dbReference type="ChEBI" id="CHEBI:29105"/>
    </cofactor>
    <text evidence="13">Binds 1 zinc ion per subunit.</text>
</comment>
<dbReference type="InterPro" id="IPR028885">
    <property type="entry name" value="MOCS3/Uba4"/>
</dbReference>
<evidence type="ECO:0000313" key="17">
    <source>
        <dbReference type="Proteomes" id="UP000094285"/>
    </source>
</evidence>
<keyword evidence="3 13" id="KW-0808">Transferase</keyword>
<dbReference type="FunFam" id="3.40.50.720:FF:000033">
    <property type="entry name" value="Adenylyltransferase and sulfurtransferase MOCS3"/>
    <property type="match status" value="1"/>
</dbReference>
<feature type="coiled-coil region" evidence="14">
    <location>
        <begin position="5"/>
        <end position="32"/>
    </location>
</feature>
<evidence type="ECO:0000256" key="14">
    <source>
        <dbReference type="SAM" id="Coils"/>
    </source>
</evidence>
<evidence type="ECO:0000256" key="10">
    <source>
        <dbReference type="ARBA" id="ARBA00022840"/>
    </source>
</evidence>
<dbReference type="PANTHER" id="PTHR10953">
    <property type="entry name" value="UBIQUITIN-ACTIVATING ENZYME E1"/>
    <property type="match status" value="1"/>
</dbReference>
<dbReference type="GO" id="GO:0005524">
    <property type="term" value="F:ATP binding"/>
    <property type="evidence" value="ECO:0007669"/>
    <property type="project" value="UniProtKB-KW"/>
</dbReference>
<evidence type="ECO:0000256" key="6">
    <source>
        <dbReference type="ARBA" id="ARBA00022723"/>
    </source>
</evidence>
<dbReference type="FunFam" id="3.40.250.10:FF:000014">
    <property type="entry name" value="Adenylyltransferase and sulfurtransferase MOCS3"/>
    <property type="match status" value="1"/>
</dbReference>
<keyword evidence="2 13" id="KW-0963">Cytoplasm</keyword>
<accession>A0A1E4SNC0</accession>
<feature type="binding site" evidence="13">
    <location>
        <position position="290"/>
    </location>
    <ligand>
        <name>Zn(2+)</name>
        <dbReference type="ChEBI" id="CHEBI:29105"/>
    </ligand>
</feature>
<dbReference type="GO" id="GO:0034599">
    <property type="term" value="P:cellular response to oxidative stress"/>
    <property type="evidence" value="ECO:0007669"/>
    <property type="project" value="EnsemblFungi"/>
</dbReference>
<keyword evidence="7 13" id="KW-0547">Nucleotide-binding</keyword>
<dbReference type="PROSITE" id="PS50206">
    <property type="entry name" value="RHODANESE_3"/>
    <property type="match status" value="1"/>
</dbReference>
<evidence type="ECO:0000256" key="8">
    <source>
        <dbReference type="ARBA" id="ARBA00022786"/>
    </source>
</evidence>
<dbReference type="InterPro" id="IPR045886">
    <property type="entry name" value="ThiF/MoeB/HesA"/>
</dbReference>
<dbReference type="GeneID" id="30981511"/>
<feature type="binding site" evidence="13">
    <location>
        <begin position="109"/>
        <end position="113"/>
    </location>
    <ligand>
        <name>ATP</name>
        <dbReference type="ChEBI" id="CHEBI:30616"/>
    </ligand>
</feature>
<evidence type="ECO:0000256" key="5">
    <source>
        <dbReference type="ARBA" id="ARBA00022695"/>
    </source>
</evidence>
<dbReference type="GO" id="GO:0042292">
    <property type="term" value="F:URM1 activating enzyme activity"/>
    <property type="evidence" value="ECO:0007669"/>
    <property type="project" value="EnsemblFungi"/>
</dbReference>
<keyword evidence="11 13" id="KW-0511">Multifunctional enzyme</keyword>
<dbReference type="GO" id="GO:0007114">
    <property type="term" value="P:cell budding"/>
    <property type="evidence" value="ECO:0007669"/>
    <property type="project" value="EnsemblFungi"/>
</dbReference>
<feature type="binding site" evidence="13">
    <location>
        <position position="102"/>
    </location>
    <ligand>
        <name>ATP</name>
        <dbReference type="ChEBI" id="CHEBI:30616"/>
    </ligand>
</feature>
<dbReference type="Pfam" id="PF00581">
    <property type="entry name" value="Rhodanese"/>
    <property type="match status" value="1"/>
</dbReference>
<evidence type="ECO:0000256" key="7">
    <source>
        <dbReference type="ARBA" id="ARBA00022741"/>
    </source>
</evidence>
<feature type="binding site" evidence="13">
    <location>
        <position position="81"/>
    </location>
    <ligand>
        <name>ATP</name>
        <dbReference type="ChEBI" id="CHEBI:30616"/>
    </ligand>
</feature>
<dbReference type="STRING" id="984487.A0A1E4SNC0"/>
<keyword evidence="8" id="KW-0833">Ubl conjugation pathway</keyword>
<dbReference type="Proteomes" id="UP000094285">
    <property type="component" value="Unassembled WGS sequence"/>
</dbReference>
<dbReference type="InterPro" id="IPR001763">
    <property type="entry name" value="Rhodanese-like_dom"/>
</dbReference>
<dbReference type="Gene3D" id="3.40.250.10">
    <property type="entry name" value="Rhodanese-like domain"/>
    <property type="match status" value="1"/>
</dbReference>
<dbReference type="GO" id="GO:0001403">
    <property type="term" value="P:invasive growth in response to glucose limitation"/>
    <property type="evidence" value="ECO:0007669"/>
    <property type="project" value="EnsemblFungi"/>
</dbReference>
<dbReference type="GO" id="GO:0070566">
    <property type="term" value="F:adenylyltransferase activity"/>
    <property type="evidence" value="ECO:0007669"/>
    <property type="project" value="EnsemblFungi"/>
</dbReference>
<dbReference type="GO" id="GO:0042802">
    <property type="term" value="F:identical protein binding"/>
    <property type="evidence" value="ECO:0007669"/>
    <property type="project" value="EnsemblFungi"/>
</dbReference>
<dbReference type="InterPro" id="IPR035985">
    <property type="entry name" value="Ubiquitin-activating_enz"/>
</dbReference>
<protein>
    <recommendedName>
        <fullName evidence="12">Needs CLA4 to survive protein 3</fullName>
    </recommendedName>
</protein>
<keyword evidence="5" id="KW-0548">Nucleotidyltransferase</keyword>
<dbReference type="AlphaFoldDB" id="A0A1E4SNC0"/>
<evidence type="ECO:0000256" key="2">
    <source>
        <dbReference type="ARBA" id="ARBA00022490"/>
    </source>
</evidence>
<evidence type="ECO:0000313" key="16">
    <source>
        <dbReference type="EMBL" id="ODV80995.1"/>
    </source>
</evidence>
<evidence type="ECO:0000259" key="15">
    <source>
        <dbReference type="PROSITE" id="PS50206"/>
    </source>
</evidence>
<proteinExistence type="inferred from homology"/>
<dbReference type="GO" id="GO:0046872">
    <property type="term" value="F:metal ion binding"/>
    <property type="evidence" value="ECO:0007669"/>
    <property type="project" value="UniProtKB-KW"/>
</dbReference>
<dbReference type="EMBL" id="KV453910">
    <property type="protein sequence ID" value="ODV80995.1"/>
    <property type="molecule type" value="Genomic_DNA"/>
</dbReference>
<keyword evidence="14" id="KW-0175">Coiled coil</keyword>
<organism evidence="16 17">
    <name type="scientific">Suhomyces tanzawaensis NRRL Y-17324</name>
    <dbReference type="NCBI Taxonomy" id="984487"/>
    <lineage>
        <taxon>Eukaryota</taxon>
        <taxon>Fungi</taxon>
        <taxon>Dikarya</taxon>
        <taxon>Ascomycota</taxon>
        <taxon>Saccharomycotina</taxon>
        <taxon>Pichiomycetes</taxon>
        <taxon>Debaryomycetaceae</taxon>
        <taxon>Suhomyces</taxon>
    </lineage>
</organism>
<dbReference type="PANTHER" id="PTHR10953:SF102">
    <property type="entry name" value="ADENYLYLTRANSFERASE AND SULFURTRANSFERASE MOCS3"/>
    <property type="match status" value="1"/>
</dbReference>
<keyword evidence="4 13" id="KW-0819">tRNA processing</keyword>
<dbReference type="UniPathway" id="UPA00988"/>
<evidence type="ECO:0000256" key="1">
    <source>
        <dbReference type="ARBA" id="ARBA00004514"/>
    </source>
</evidence>